<dbReference type="Gene3D" id="2.70.70.10">
    <property type="entry name" value="Glucose Permease (Domain IIA)"/>
    <property type="match status" value="1"/>
</dbReference>
<dbReference type="OrthoDB" id="9805070at2"/>
<evidence type="ECO:0000313" key="4">
    <source>
        <dbReference type="EMBL" id="TCD12400.1"/>
    </source>
</evidence>
<dbReference type="InterPro" id="IPR011055">
    <property type="entry name" value="Dup_hybrid_motif"/>
</dbReference>
<dbReference type="GO" id="GO:0004222">
    <property type="term" value="F:metalloendopeptidase activity"/>
    <property type="evidence" value="ECO:0007669"/>
    <property type="project" value="TreeGrafter"/>
</dbReference>
<dbReference type="Proteomes" id="UP000291301">
    <property type="component" value="Unassembled WGS sequence"/>
</dbReference>
<evidence type="ECO:0000256" key="2">
    <source>
        <dbReference type="SAM" id="Phobius"/>
    </source>
</evidence>
<keyword evidence="2" id="KW-0472">Membrane</keyword>
<sequence length="424" mass="45486">MSSAAVFGKRTEPHTIIIARGDTLRHFTIRPWFVALAGSFVAAIAVGYLVATAYLVLRDDVLSAAVARQARMQYAYEDRIAALRSQVDRVTSYRLLDQQIMETKVAELLTRQSVLARRSGRLAPLLEKAGLNGIAPTSERFDPAKVPVPQVRGKTDRVTRVMFRTPESVGATAFNAGDAPTALPQIATATPVVALARLGTSLSYLEADQMNQISTLAETARTTRQEIVDAAVKAGLEVVDPAAGETGTGGPFIPAGGANFEGAFDQEMQTLNRELDALDQLRDVIQAFPIANPAPGRRISSGYGNRRDPLIGRSAFHAGIDLAAPRGTPILAAGSGTVRKAGRSGGYGNLVEIEHTNGLRSRYAHLDRIAVKVGQILTVGEKIGEAGSTGRSTGPHLHYEVRQGKTALNPMTYMKAGTRLKRYF</sequence>
<organism evidence="4 5">
    <name type="scientific">Oricola cellulosilytica</name>
    <dbReference type="NCBI Taxonomy" id="1429082"/>
    <lineage>
        <taxon>Bacteria</taxon>
        <taxon>Pseudomonadati</taxon>
        <taxon>Pseudomonadota</taxon>
        <taxon>Alphaproteobacteria</taxon>
        <taxon>Hyphomicrobiales</taxon>
        <taxon>Ahrensiaceae</taxon>
        <taxon>Oricola</taxon>
    </lineage>
</organism>
<keyword evidence="5" id="KW-1185">Reference proteome</keyword>
<evidence type="ECO:0000313" key="5">
    <source>
        <dbReference type="Proteomes" id="UP000291301"/>
    </source>
</evidence>
<keyword evidence="2" id="KW-0812">Transmembrane</keyword>
<evidence type="ECO:0000256" key="1">
    <source>
        <dbReference type="ARBA" id="ARBA00022729"/>
    </source>
</evidence>
<keyword evidence="1" id="KW-0732">Signal</keyword>
<keyword evidence="2" id="KW-1133">Transmembrane helix</keyword>
<protein>
    <submittedName>
        <fullName evidence="4">M23 family metallopeptidase</fullName>
    </submittedName>
</protein>
<dbReference type="PANTHER" id="PTHR21666:SF289">
    <property type="entry name" value="L-ALA--D-GLU ENDOPEPTIDASE"/>
    <property type="match status" value="1"/>
</dbReference>
<proteinExistence type="predicted"/>
<dbReference type="Pfam" id="PF01551">
    <property type="entry name" value="Peptidase_M23"/>
    <property type="match status" value="1"/>
</dbReference>
<dbReference type="SUPFAM" id="SSF51261">
    <property type="entry name" value="Duplicated hybrid motif"/>
    <property type="match status" value="1"/>
</dbReference>
<dbReference type="PANTHER" id="PTHR21666">
    <property type="entry name" value="PEPTIDASE-RELATED"/>
    <property type="match status" value="1"/>
</dbReference>
<feature type="transmembrane region" description="Helical" evidence="2">
    <location>
        <begin position="32"/>
        <end position="57"/>
    </location>
</feature>
<feature type="domain" description="M23ase beta-sheet core" evidence="3">
    <location>
        <begin position="316"/>
        <end position="410"/>
    </location>
</feature>
<name>A0A4V2MND6_9HYPH</name>
<accession>A0A4V2MND6</accession>
<dbReference type="AlphaFoldDB" id="A0A4V2MND6"/>
<comment type="caution">
    <text evidence="4">The sequence shown here is derived from an EMBL/GenBank/DDBJ whole genome shotgun (WGS) entry which is preliminary data.</text>
</comment>
<dbReference type="RefSeq" id="WP_131570575.1">
    <property type="nucleotide sequence ID" value="NZ_JAINFK010000005.1"/>
</dbReference>
<evidence type="ECO:0000259" key="3">
    <source>
        <dbReference type="Pfam" id="PF01551"/>
    </source>
</evidence>
<dbReference type="FunFam" id="2.70.70.10:FF:000006">
    <property type="entry name" value="M23 family peptidase"/>
    <property type="match status" value="1"/>
</dbReference>
<dbReference type="CDD" id="cd12797">
    <property type="entry name" value="M23_peptidase"/>
    <property type="match status" value="1"/>
</dbReference>
<reference evidence="4 5" key="1">
    <citation type="journal article" date="2015" name="Antonie Van Leeuwenhoek">
        <title>Oricola cellulosilytica gen. nov., sp. nov., a cellulose-degrading bacterium of the family Phyllobacteriaceae isolated from surface seashore water, and emended descriptions of Mesorhizobium loti and Phyllobacterium myrsinacearum.</title>
        <authorList>
            <person name="Hameed A."/>
            <person name="Shahina M."/>
            <person name="Lai W.A."/>
            <person name="Lin S.Y."/>
            <person name="Young L.S."/>
            <person name="Liu Y.C."/>
            <person name="Hsu Y.H."/>
            <person name="Young C.C."/>
        </authorList>
    </citation>
    <scope>NUCLEOTIDE SEQUENCE [LARGE SCALE GENOMIC DNA]</scope>
    <source>
        <strain evidence="4 5">KCTC 52183</strain>
    </source>
</reference>
<gene>
    <name evidence="4" type="ORF">E0D97_15485</name>
</gene>
<dbReference type="EMBL" id="SJST01000007">
    <property type="protein sequence ID" value="TCD12400.1"/>
    <property type="molecule type" value="Genomic_DNA"/>
</dbReference>
<dbReference type="InterPro" id="IPR050570">
    <property type="entry name" value="Cell_wall_metabolism_enzyme"/>
</dbReference>
<dbReference type="InterPro" id="IPR016047">
    <property type="entry name" value="M23ase_b-sheet_dom"/>
</dbReference>